<dbReference type="EMBL" id="SORZ01000002">
    <property type="protein sequence ID" value="TPW33860.1"/>
    <property type="molecule type" value="Genomic_DNA"/>
</dbReference>
<reference evidence="1 2" key="1">
    <citation type="submission" date="2019-03" db="EMBL/GenBank/DDBJ databases">
        <title>The complete genome sequence of Neokomagataea sp. Jb2 NBRC113641.</title>
        <authorList>
            <person name="Chua K.-O."/>
            <person name="Chan K.-G."/>
            <person name="See-Too W.-S."/>
        </authorList>
    </citation>
    <scope>NUCLEOTIDE SEQUENCE [LARGE SCALE GENOMIC DNA]</scope>
    <source>
        <strain evidence="1 2">Jb2</strain>
    </source>
</reference>
<protein>
    <recommendedName>
        <fullName evidence="3">OmpA-like domain-containing protein</fullName>
    </recommendedName>
</protein>
<dbReference type="Proteomes" id="UP000315037">
    <property type="component" value="Unassembled WGS sequence"/>
</dbReference>
<evidence type="ECO:0008006" key="3">
    <source>
        <dbReference type="Google" id="ProtNLM"/>
    </source>
</evidence>
<name>A0A506UKL9_9PROT</name>
<proteinExistence type="predicted"/>
<keyword evidence="2" id="KW-1185">Reference proteome</keyword>
<dbReference type="RefSeq" id="WP_194149561.1">
    <property type="nucleotide sequence ID" value="NZ_SORZ01000002.1"/>
</dbReference>
<organism evidence="1 2">
    <name type="scientific">Oecophyllibacter saccharovorans</name>
    <dbReference type="NCBI Taxonomy" id="2558360"/>
    <lineage>
        <taxon>Bacteria</taxon>
        <taxon>Pseudomonadati</taxon>
        <taxon>Pseudomonadota</taxon>
        <taxon>Alphaproteobacteria</taxon>
        <taxon>Acetobacterales</taxon>
        <taxon>Acetobacteraceae</taxon>
        <taxon>Oecophyllibacter</taxon>
    </lineage>
</organism>
<evidence type="ECO:0000313" key="2">
    <source>
        <dbReference type="Proteomes" id="UP000315037"/>
    </source>
</evidence>
<accession>A0A506UKL9</accession>
<comment type="caution">
    <text evidence="1">The sequence shown here is derived from an EMBL/GenBank/DDBJ whole genome shotgun (WGS) entry which is preliminary data.</text>
</comment>
<dbReference type="AlphaFoldDB" id="A0A506UKL9"/>
<gene>
    <name evidence="1" type="ORF">E3202_04510</name>
</gene>
<evidence type="ECO:0000313" key="1">
    <source>
        <dbReference type="EMBL" id="TPW33860.1"/>
    </source>
</evidence>
<sequence>MRVPPFRPHLSLPLLQKARLLPARLHSGLFAGALMGLALALTGCQGRSVGGTMEDWLYSAEGGEIAKLRPPAPGYNRKYPNINLEPKTKLDFPSPQARVALTEKLESERNYAQRLSAASGPLPRIGHSNPPPPINTDSSMTIMGDDRPPAPPPAQKVAVPAQPTSVLAQPAFKPGQAVDGGAVSPRGAAPLQYAPTDRSLPKTMPAIIAPPPPPIGFPGFAIPESRPDIRPDISSANPPGTLVRFLPSSDQPKEGQEKTFARILSDRQGRAVVLTGFGVSMGPEAGLQPAEQQAEIRLGLLRAQAVAGVLMQNGVPANEILLAASAIGDGVRARYEAPLVPPEPEKLLK</sequence>